<dbReference type="RefSeq" id="WP_269945304.1">
    <property type="nucleotide sequence ID" value="NZ_JAKMUU010000001.1"/>
</dbReference>
<feature type="domain" description="CBS" evidence="2">
    <location>
        <begin position="102"/>
        <end position="159"/>
    </location>
</feature>
<sequence length="240" mass="26865">MTAHRATAFLAAFNDIEQHLRSTLKAENSDSFWWIVDKARDKHILSTKQAEALKDFSNLRNAISHGRYYKSEPIAEPHEAVVKQISALREVVVSPPDTLHVLHPRKVFTLTSSTSIMEAFRVIKDKDFSQIPIYDEGTFTALLTTNTIARWVAADLSDNHVLDAADIADIVKYKEPSDRAIFLARTASVQETMDSLSETDSQGHRPCAAVITEHGKVNETPLRLVTPADLPALFDALEWE</sequence>
<comment type="caution">
    <text evidence="3">The sequence shown here is derived from an EMBL/GenBank/DDBJ whole genome shotgun (WGS) entry which is preliminary data.</text>
</comment>
<name>A0A9X3M9A8_9CORY</name>
<dbReference type="AlphaFoldDB" id="A0A9X3M9A8"/>
<dbReference type="InterPro" id="IPR046342">
    <property type="entry name" value="CBS_dom_sf"/>
</dbReference>
<reference evidence="4 6" key="2">
    <citation type="submission" date="2023-08" db="EMBL/GenBank/DDBJ databases">
        <title>Genomic characterization of the C. tuberculostearicum species complex, a ubiquitous member of the human skin microbiome.</title>
        <authorList>
            <person name="Ahmed N."/>
            <person name="Deming C."/>
            <person name="Conlan S."/>
            <person name="Segre J."/>
        </authorList>
    </citation>
    <scope>NUCLEOTIDE SEQUENCE [LARGE SCALE GENOMIC DNA]</scope>
    <source>
        <strain evidence="4 6">CTNIH19</strain>
    </source>
</reference>
<evidence type="ECO:0000259" key="2">
    <source>
        <dbReference type="PROSITE" id="PS51371"/>
    </source>
</evidence>
<keyword evidence="1" id="KW-0129">CBS domain</keyword>
<evidence type="ECO:0000256" key="1">
    <source>
        <dbReference type="PROSITE-ProRule" id="PRU00703"/>
    </source>
</evidence>
<dbReference type="EMBL" id="JAKMUU010000001">
    <property type="protein sequence ID" value="MCZ9306053.1"/>
    <property type="molecule type" value="Genomic_DNA"/>
</dbReference>
<evidence type="ECO:0000313" key="4">
    <source>
        <dbReference type="EMBL" id="MDV2422817.1"/>
    </source>
</evidence>
<keyword evidence="6" id="KW-1185">Reference proteome</keyword>
<dbReference type="Proteomes" id="UP001146430">
    <property type="component" value="Unassembled WGS sequence"/>
</dbReference>
<proteinExistence type="predicted"/>
<accession>A0A9X3M9A8</accession>
<dbReference type="EMBL" id="JAVBID010000001">
    <property type="protein sequence ID" value="MDV2422817.1"/>
    <property type="molecule type" value="Genomic_DNA"/>
</dbReference>
<dbReference type="Gene3D" id="3.10.580.10">
    <property type="entry name" value="CBS-domain"/>
    <property type="match status" value="1"/>
</dbReference>
<organism evidence="3 5">
    <name type="scientific">Corynebacterium curieae</name>
    <dbReference type="NCBI Taxonomy" id="2913500"/>
    <lineage>
        <taxon>Bacteria</taxon>
        <taxon>Bacillati</taxon>
        <taxon>Actinomycetota</taxon>
        <taxon>Actinomycetes</taxon>
        <taxon>Mycobacteriales</taxon>
        <taxon>Corynebacteriaceae</taxon>
        <taxon>Corynebacterium</taxon>
    </lineage>
</organism>
<gene>
    <name evidence="3" type="ORF">L8V01_00925</name>
    <name evidence="4" type="ORF">RAE13_00080</name>
</gene>
<dbReference type="InterPro" id="IPR000644">
    <property type="entry name" value="CBS_dom"/>
</dbReference>
<evidence type="ECO:0000313" key="3">
    <source>
        <dbReference type="EMBL" id="MCZ9306053.1"/>
    </source>
</evidence>
<dbReference type="SUPFAM" id="SSF54631">
    <property type="entry name" value="CBS-domain pair"/>
    <property type="match status" value="1"/>
</dbReference>
<dbReference type="Proteomes" id="UP001185631">
    <property type="component" value="Unassembled WGS sequence"/>
</dbReference>
<reference evidence="3" key="1">
    <citation type="submission" date="2022-02" db="EMBL/GenBank/DDBJ databases">
        <title>Corynebacterium sp. from urogenital microbiome.</title>
        <authorList>
            <person name="Cappelli E.A."/>
            <person name="Ribeiro T.G."/>
            <person name="Peixe L."/>
        </authorList>
    </citation>
    <scope>NUCLEOTIDE SEQUENCE</scope>
    <source>
        <strain evidence="3">C8Ua_181</strain>
    </source>
</reference>
<protein>
    <submittedName>
        <fullName evidence="3">CBS domain-containing protein</fullName>
    </submittedName>
</protein>
<evidence type="ECO:0000313" key="5">
    <source>
        <dbReference type="Proteomes" id="UP001146430"/>
    </source>
</evidence>
<dbReference type="PROSITE" id="PS51371">
    <property type="entry name" value="CBS"/>
    <property type="match status" value="1"/>
</dbReference>
<dbReference type="Pfam" id="PF00571">
    <property type="entry name" value="CBS"/>
    <property type="match status" value="1"/>
</dbReference>
<evidence type="ECO:0000313" key="6">
    <source>
        <dbReference type="Proteomes" id="UP001185631"/>
    </source>
</evidence>